<organism evidence="1 2">
    <name type="scientific">Shigella phage Sf12</name>
    <dbReference type="NCBI Taxonomy" id="2024315"/>
    <lineage>
        <taxon>Viruses</taxon>
        <taxon>Duplodnaviria</taxon>
        <taxon>Heunggongvirae</taxon>
        <taxon>Uroviricota</taxon>
        <taxon>Caudoviricetes</taxon>
        <taxon>Drexlerviridae</taxon>
        <taxon>Rogunavirinae</taxon>
        <taxon>Eastlansingvirus</taxon>
        <taxon>Eastlansingvirus Sf12</taxon>
    </lineage>
</organism>
<evidence type="ECO:0000313" key="1">
    <source>
        <dbReference type="EMBL" id="ATE85745.1"/>
    </source>
</evidence>
<protein>
    <submittedName>
        <fullName evidence="1">Uncharacterized protein</fullName>
    </submittedName>
</protein>
<evidence type="ECO:0000313" key="2">
    <source>
        <dbReference type="Proteomes" id="UP000222681"/>
    </source>
</evidence>
<name>A0A291AXK8_9CAUD</name>
<proteinExistence type="predicted"/>
<gene>
    <name evidence="1" type="ORF">Sf12_gp19</name>
</gene>
<sequence>MTEKLKAFYKAYSAWLDAGATKNRPFDRSRGLCYSLEQFSDYDDYALLKEMQQQFTDAGLNWEHPFDRCLSAYKVDANKHLNPARVAWVRKHAEIK</sequence>
<keyword evidence="2" id="KW-1185">Reference proteome</keyword>
<dbReference type="EMBL" id="MF158039">
    <property type="protein sequence ID" value="ATE85745.1"/>
    <property type="molecule type" value="Genomic_DNA"/>
</dbReference>
<accession>A0A291AXK8</accession>
<reference evidence="1 2" key="1">
    <citation type="submission" date="2017-05" db="EMBL/GenBank/DDBJ databases">
        <title>The isolation and characterization of 16 novel Shigella-infecting phages from the environment.</title>
        <authorList>
            <person name="Doore S.M."/>
            <person name="Schrad J.R."/>
            <person name="Dover J.A."/>
            <person name="Parent K.N."/>
        </authorList>
    </citation>
    <scope>NUCLEOTIDE SEQUENCE [LARGE SCALE GENOMIC DNA]</scope>
</reference>
<dbReference type="Proteomes" id="UP000222681">
    <property type="component" value="Segment"/>
</dbReference>